<organism evidence="2 3">
    <name type="scientific">Clonostachys byssicola</name>
    <dbReference type="NCBI Taxonomy" id="160290"/>
    <lineage>
        <taxon>Eukaryota</taxon>
        <taxon>Fungi</taxon>
        <taxon>Dikarya</taxon>
        <taxon>Ascomycota</taxon>
        <taxon>Pezizomycotina</taxon>
        <taxon>Sordariomycetes</taxon>
        <taxon>Hypocreomycetidae</taxon>
        <taxon>Hypocreales</taxon>
        <taxon>Bionectriaceae</taxon>
        <taxon>Clonostachys</taxon>
    </lineage>
</organism>
<feature type="domain" description="DUF5071" evidence="1">
    <location>
        <begin position="96"/>
        <end position="224"/>
    </location>
</feature>
<dbReference type="EMBL" id="CABFNO020001340">
    <property type="protein sequence ID" value="CAG9982513.1"/>
    <property type="molecule type" value="Genomic_DNA"/>
</dbReference>
<evidence type="ECO:0000313" key="3">
    <source>
        <dbReference type="Proteomes" id="UP000754883"/>
    </source>
</evidence>
<dbReference type="Pfam" id="PF16804">
    <property type="entry name" value="DUF5071"/>
    <property type="match status" value="1"/>
</dbReference>
<evidence type="ECO:0000313" key="2">
    <source>
        <dbReference type="EMBL" id="CAG9982513.1"/>
    </source>
</evidence>
<dbReference type="InterPro" id="IPR031837">
    <property type="entry name" value="DUF5071"/>
</dbReference>
<sequence length="236" mass="26776">MSSSSAILISRNMRSHSSVCSAITRPITTDEEFEQAWKSLNYIYDLPLEDLPPFEPALQVLSKIDTFKAPPGKGLYGLASGAGDVLKFMSYPSLVWVPQHKFDFMAERSLAERVSTAEQMRPHMAGLFQWLADYNWPPFTGCYKQLSRFPEATVGTIKEMCAGDLNDGELVEHILDFVMDKVPKGSAWEELAPVVLSLQEKSAAKIKEEDDEWSELLKRATEWLEEYETWKKESRG</sequence>
<reference evidence="2" key="1">
    <citation type="submission" date="2021-10" db="EMBL/GenBank/DDBJ databases">
        <authorList>
            <person name="Piombo E."/>
        </authorList>
    </citation>
    <scope>NUCLEOTIDE SEQUENCE</scope>
</reference>
<comment type="caution">
    <text evidence="2">The sequence shown here is derived from an EMBL/GenBank/DDBJ whole genome shotgun (WGS) entry which is preliminary data.</text>
</comment>
<dbReference type="Proteomes" id="UP000754883">
    <property type="component" value="Unassembled WGS sequence"/>
</dbReference>
<name>A0A9N9U5W6_9HYPO</name>
<accession>A0A9N9U5W6</accession>
<keyword evidence="3" id="KW-1185">Reference proteome</keyword>
<dbReference type="OrthoDB" id="2969215at2759"/>
<dbReference type="Gene3D" id="1.25.40.750">
    <property type="entry name" value="Domain of unknown function DUF5071"/>
    <property type="match status" value="1"/>
</dbReference>
<gene>
    <name evidence="2" type="ORF">CBYS24578_00013292</name>
</gene>
<evidence type="ECO:0000259" key="1">
    <source>
        <dbReference type="Pfam" id="PF16804"/>
    </source>
</evidence>
<protein>
    <recommendedName>
        <fullName evidence="1">DUF5071 domain-containing protein</fullName>
    </recommendedName>
</protein>
<proteinExistence type="predicted"/>
<dbReference type="AlphaFoldDB" id="A0A9N9U5W6"/>
<dbReference type="InterPro" id="IPR038692">
    <property type="entry name" value="Cthe_2751_sf"/>
</dbReference>